<dbReference type="Proteomes" id="UP000218824">
    <property type="component" value="Chromosome"/>
</dbReference>
<sequence>MPARHRRFHLRLGALAVAAFGFAVALTATAAAPNCEQCMTGYYDCRAAGYDADSCRNDLFFCQRVNRCPLEEPPEI</sequence>
<evidence type="ECO:0000313" key="2">
    <source>
        <dbReference type="EMBL" id="BAV98700.1"/>
    </source>
</evidence>
<protein>
    <recommendedName>
        <fullName evidence="4">Lipoprotein</fullName>
    </recommendedName>
</protein>
<proteinExistence type="predicted"/>
<dbReference type="RefSeq" id="WP_096379112.1">
    <property type="nucleotide sequence ID" value="NZ_AP014940.1"/>
</dbReference>
<feature type="signal peptide" evidence="1">
    <location>
        <begin position="1"/>
        <end position="30"/>
    </location>
</feature>
<reference evidence="2 3" key="1">
    <citation type="journal article" date="2017" name="DNA Res.">
        <title>Complete genome sequence and expression profile of the commercial lytic enzyme producer Lysobacter enzymogenes M497-1.</title>
        <authorList>
            <person name="Takami H."/>
            <person name="Toyoda A."/>
            <person name="Uchiyama I."/>
            <person name="Itoh T."/>
            <person name="Takaki Y."/>
            <person name="Arai W."/>
            <person name="Nishi S."/>
            <person name="Kawai M."/>
            <person name="Shinya K."/>
            <person name="Ikeda H."/>
        </authorList>
    </citation>
    <scope>NUCLEOTIDE SEQUENCE [LARGE SCALE GENOMIC DNA]</scope>
    <source>
        <strain evidence="2 3">M497-1</strain>
    </source>
</reference>
<evidence type="ECO:0000313" key="3">
    <source>
        <dbReference type="Proteomes" id="UP000218824"/>
    </source>
</evidence>
<organism evidence="2 3">
    <name type="scientific">Lysobacter enzymogenes</name>
    <dbReference type="NCBI Taxonomy" id="69"/>
    <lineage>
        <taxon>Bacteria</taxon>
        <taxon>Pseudomonadati</taxon>
        <taxon>Pseudomonadota</taxon>
        <taxon>Gammaproteobacteria</taxon>
        <taxon>Lysobacterales</taxon>
        <taxon>Lysobacteraceae</taxon>
        <taxon>Lysobacter</taxon>
    </lineage>
</organism>
<dbReference type="GeneID" id="83065038"/>
<evidence type="ECO:0000256" key="1">
    <source>
        <dbReference type="SAM" id="SignalP"/>
    </source>
</evidence>
<feature type="chain" id="PRO_5043885579" description="Lipoprotein" evidence="1">
    <location>
        <begin position="31"/>
        <end position="76"/>
    </location>
</feature>
<gene>
    <name evidence="2" type="ORF">LEN_3213</name>
</gene>
<accession>A0AAU9AHR7</accession>
<name>A0AAU9AHR7_LYSEN</name>
<dbReference type="AlphaFoldDB" id="A0AAU9AHR7"/>
<dbReference type="KEGG" id="lem:LEN_3213"/>
<keyword evidence="1" id="KW-0732">Signal</keyword>
<dbReference type="EMBL" id="AP014940">
    <property type="protein sequence ID" value="BAV98700.1"/>
    <property type="molecule type" value="Genomic_DNA"/>
</dbReference>
<evidence type="ECO:0008006" key="4">
    <source>
        <dbReference type="Google" id="ProtNLM"/>
    </source>
</evidence>